<reference evidence="2 3" key="1">
    <citation type="submission" date="2019-06" db="EMBL/GenBank/DDBJ databases">
        <title>Wine fermentation using esterase from Monascus purpureus.</title>
        <authorList>
            <person name="Geng C."/>
            <person name="Zhang Y."/>
        </authorList>
    </citation>
    <scope>NUCLEOTIDE SEQUENCE [LARGE SCALE GENOMIC DNA]</scope>
    <source>
        <strain evidence="2">HQ1</strain>
    </source>
</reference>
<evidence type="ECO:0000256" key="1">
    <source>
        <dbReference type="SAM" id="MobiDB-lite"/>
    </source>
</evidence>
<sequence length="175" mass="19347">MSAILRTYTPLRTSTITISLLSRASTSITALTRRQYSYSDYGGEDQTRRRQAKLPRDSPTRRMEHPGPNPSPNAIKDSFTFKSPPAATSNAAEHAPGCCEAAEKPTHPSIPSNKAHPTLSDGRQSPNVDVRGNRAHNIPEDVQRHNAEIKERHDQSYNRISDRGDVIQGFRSGST</sequence>
<dbReference type="OrthoDB" id="5334244at2759"/>
<protein>
    <submittedName>
        <fullName evidence="2">Uncharacterized protein</fullName>
    </submittedName>
</protein>
<keyword evidence="3" id="KW-1185">Reference proteome</keyword>
<dbReference type="Proteomes" id="UP000319663">
    <property type="component" value="Unassembled WGS sequence"/>
</dbReference>
<gene>
    <name evidence="2" type="ORF">MPDQ_006360</name>
</gene>
<evidence type="ECO:0000313" key="2">
    <source>
        <dbReference type="EMBL" id="TQB72937.1"/>
    </source>
</evidence>
<name>A0A507QUI2_MONPU</name>
<organism evidence="2 3">
    <name type="scientific">Monascus purpureus</name>
    <name type="common">Red mold</name>
    <name type="synonym">Monascus anka</name>
    <dbReference type="NCBI Taxonomy" id="5098"/>
    <lineage>
        <taxon>Eukaryota</taxon>
        <taxon>Fungi</taxon>
        <taxon>Dikarya</taxon>
        <taxon>Ascomycota</taxon>
        <taxon>Pezizomycotina</taxon>
        <taxon>Eurotiomycetes</taxon>
        <taxon>Eurotiomycetidae</taxon>
        <taxon>Eurotiales</taxon>
        <taxon>Aspergillaceae</taxon>
        <taxon>Monascus</taxon>
    </lineage>
</organism>
<evidence type="ECO:0000313" key="3">
    <source>
        <dbReference type="Proteomes" id="UP000319663"/>
    </source>
</evidence>
<dbReference type="EMBL" id="VIFY01000054">
    <property type="protein sequence ID" value="TQB72937.1"/>
    <property type="molecule type" value="Genomic_DNA"/>
</dbReference>
<dbReference type="STRING" id="5098.A0A507QUI2"/>
<dbReference type="AlphaFoldDB" id="A0A507QUI2"/>
<proteinExistence type="predicted"/>
<feature type="compositionally biased region" description="Basic and acidic residues" evidence="1">
    <location>
        <begin position="137"/>
        <end position="165"/>
    </location>
</feature>
<comment type="caution">
    <text evidence="2">The sequence shown here is derived from an EMBL/GenBank/DDBJ whole genome shotgun (WGS) entry which is preliminary data.</text>
</comment>
<feature type="region of interest" description="Disordered" evidence="1">
    <location>
        <begin position="39"/>
        <end position="175"/>
    </location>
</feature>
<accession>A0A507QUI2</accession>
<feature type="compositionally biased region" description="Basic and acidic residues" evidence="1">
    <location>
        <begin position="54"/>
        <end position="65"/>
    </location>
</feature>